<dbReference type="AlphaFoldDB" id="A0AA39X064"/>
<proteinExistence type="predicted"/>
<evidence type="ECO:0000256" key="1">
    <source>
        <dbReference type="SAM" id="MobiDB-lite"/>
    </source>
</evidence>
<accession>A0AA39X064</accession>
<dbReference type="EMBL" id="JAULSR010000003">
    <property type="protein sequence ID" value="KAK0624857.1"/>
    <property type="molecule type" value="Genomic_DNA"/>
</dbReference>
<keyword evidence="4" id="KW-1185">Reference proteome</keyword>
<dbReference type="Proteomes" id="UP001174934">
    <property type="component" value="Unassembled WGS sequence"/>
</dbReference>
<feature type="signal peptide" evidence="2">
    <location>
        <begin position="1"/>
        <end position="15"/>
    </location>
</feature>
<keyword evidence="2" id="KW-0732">Signal</keyword>
<evidence type="ECO:0000256" key="2">
    <source>
        <dbReference type="SAM" id="SignalP"/>
    </source>
</evidence>
<reference evidence="3" key="1">
    <citation type="submission" date="2023-06" db="EMBL/GenBank/DDBJ databases">
        <title>Genome-scale phylogeny and comparative genomics of the fungal order Sordariales.</title>
        <authorList>
            <consortium name="Lawrence Berkeley National Laboratory"/>
            <person name="Hensen N."/>
            <person name="Bonometti L."/>
            <person name="Westerberg I."/>
            <person name="Brannstrom I.O."/>
            <person name="Guillou S."/>
            <person name="Cros-Aarteil S."/>
            <person name="Calhoun S."/>
            <person name="Haridas S."/>
            <person name="Kuo A."/>
            <person name="Mondo S."/>
            <person name="Pangilinan J."/>
            <person name="Riley R."/>
            <person name="LaButti K."/>
            <person name="Andreopoulos B."/>
            <person name="Lipzen A."/>
            <person name="Chen C."/>
            <person name="Yanf M."/>
            <person name="Daum C."/>
            <person name="Ng V."/>
            <person name="Clum A."/>
            <person name="Steindorff A."/>
            <person name="Ohm R."/>
            <person name="Martin F."/>
            <person name="Silar P."/>
            <person name="Natvig D."/>
            <person name="Lalanne C."/>
            <person name="Gautier V."/>
            <person name="Ament-velasquez S.L."/>
            <person name="Kruys A."/>
            <person name="Hutchinson M.I."/>
            <person name="Powell A.J."/>
            <person name="Barry K."/>
            <person name="Miller A.N."/>
            <person name="Grigoriev I.V."/>
            <person name="Debuchy R."/>
            <person name="Gladieux P."/>
            <person name="Thoren M.H."/>
            <person name="Johannesson H."/>
        </authorList>
    </citation>
    <scope>NUCLEOTIDE SEQUENCE</scope>
    <source>
        <strain evidence="3">SMH3391-2</strain>
    </source>
</reference>
<gene>
    <name evidence="3" type="ORF">B0T17DRAFT_531294</name>
</gene>
<feature type="region of interest" description="Disordered" evidence="1">
    <location>
        <begin position="58"/>
        <end position="97"/>
    </location>
</feature>
<evidence type="ECO:0000313" key="3">
    <source>
        <dbReference type="EMBL" id="KAK0624857.1"/>
    </source>
</evidence>
<feature type="compositionally biased region" description="Basic and acidic residues" evidence="1">
    <location>
        <begin position="84"/>
        <end position="97"/>
    </location>
</feature>
<name>A0AA39X064_9PEZI</name>
<feature type="chain" id="PRO_5041437281" evidence="2">
    <location>
        <begin position="16"/>
        <end position="97"/>
    </location>
</feature>
<protein>
    <submittedName>
        <fullName evidence="3">Uncharacterized protein</fullName>
    </submittedName>
</protein>
<organism evidence="3 4">
    <name type="scientific">Bombardia bombarda</name>
    <dbReference type="NCBI Taxonomy" id="252184"/>
    <lineage>
        <taxon>Eukaryota</taxon>
        <taxon>Fungi</taxon>
        <taxon>Dikarya</taxon>
        <taxon>Ascomycota</taxon>
        <taxon>Pezizomycotina</taxon>
        <taxon>Sordariomycetes</taxon>
        <taxon>Sordariomycetidae</taxon>
        <taxon>Sordariales</taxon>
        <taxon>Lasiosphaeriaceae</taxon>
        <taxon>Bombardia</taxon>
    </lineage>
</organism>
<sequence length="97" mass="10590">MISFLLSVIIKVTWPHLFQHPTSPNYPAMPNIAPSSCMLNTAPPSYLELMRLNGDLGIGPSGVSSDNDKQDAQSIADSIEAQPDDDKSYMEEDVVKP</sequence>
<evidence type="ECO:0000313" key="4">
    <source>
        <dbReference type="Proteomes" id="UP001174934"/>
    </source>
</evidence>
<comment type="caution">
    <text evidence="3">The sequence shown here is derived from an EMBL/GenBank/DDBJ whole genome shotgun (WGS) entry which is preliminary data.</text>
</comment>